<evidence type="ECO:0000259" key="15">
    <source>
        <dbReference type="Pfam" id="PF07715"/>
    </source>
</evidence>
<evidence type="ECO:0000259" key="14">
    <source>
        <dbReference type="Pfam" id="PF00593"/>
    </source>
</evidence>
<keyword evidence="17" id="KW-1185">Reference proteome</keyword>
<dbReference type="STRING" id="1127673.GLIP_0067"/>
<reference evidence="16 17" key="1">
    <citation type="journal article" date="2017" name="Antonie Van Leeuwenhoek">
        <title>Rhizobium rhizosphaerae sp. nov., a novel species isolated from rice rhizosphere.</title>
        <authorList>
            <person name="Zhao J.J."/>
            <person name="Zhang J."/>
            <person name="Zhang R.J."/>
            <person name="Zhang C.W."/>
            <person name="Yin H.Q."/>
            <person name="Zhang X.X."/>
        </authorList>
    </citation>
    <scope>NUCLEOTIDE SEQUENCE [LARGE SCALE GENOMIC DNA]</scope>
    <source>
        <strain evidence="16 17">E3</strain>
    </source>
</reference>
<keyword evidence="3" id="KW-1134">Transmembrane beta strand</keyword>
<name>K6Y375_9ALTE</name>
<keyword evidence="8" id="KW-0406">Ion transport</keyword>
<dbReference type="RefSeq" id="WP_008842542.1">
    <property type="nucleotide sequence ID" value="NZ_BAEN01000004.1"/>
</dbReference>
<evidence type="ECO:0000256" key="9">
    <source>
        <dbReference type="ARBA" id="ARBA00023077"/>
    </source>
</evidence>
<evidence type="ECO:0000256" key="2">
    <source>
        <dbReference type="ARBA" id="ARBA00022448"/>
    </source>
</evidence>
<dbReference type="EMBL" id="BAEN01000004">
    <property type="protein sequence ID" value="GAC12722.1"/>
    <property type="molecule type" value="Genomic_DNA"/>
</dbReference>
<keyword evidence="6 13" id="KW-0732">Signal</keyword>
<evidence type="ECO:0000256" key="7">
    <source>
        <dbReference type="ARBA" id="ARBA00023004"/>
    </source>
</evidence>
<gene>
    <name evidence="16" type="ORF">GLIP_0067</name>
</gene>
<comment type="caution">
    <text evidence="16">The sequence shown here is derived from an EMBL/GenBank/DDBJ whole genome shotgun (WGS) entry which is preliminary data.</text>
</comment>
<accession>K6Y375</accession>
<dbReference type="InterPro" id="IPR037066">
    <property type="entry name" value="Plug_dom_sf"/>
</dbReference>
<evidence type="ECO:0000256" key="13">
    <source>
        <dbReference type="SAM" id="SignalP"/>
    </source>
</evidence>
<keyword evidence="7" id="KW-0408">Iron</keyword>
<dbReference type="GO" id="GO:0009279">
    <property type="term" value="C:cell outer membrane"/>
    <property type="evidence" value="ECO:0007669"/>
    <property type="project" value="UniProtKB-SubCell"/>
</dbReference>
<evidence type="ECO:0000256" key="10">
    <source>
        <dbReference type="ARBA" id="ARBA00023136"/>
    </source>
</evidence>
<dbReference type="InterPro" id="IPR036942">
    <property type="entry name" value="Beta-barrel_TonB_sf"/>
</dbReference>
<dbReference type="InterPro" id="IPR012910">
    <property type="entry name" value="Plug_dom"/>
</dbReference>
<feature type="domain" description="TonB-dependent receptor-like beta-barrel" evidence="14">
    <location>
        <begin position="376"/>
        <end position="752"/>
    </location>
</feature>
<proteinExistence type="inferred from homology"/>
<dbReference type="Pfam" id="PF07715">
    <property type="entry name" value="Plug"/>
    <property type="match status" value="1"/>
</dbReference>
<keyword evidence="9 12" id="KW-0798">TonB box</keyword>
<evidence type="ECO:0000313" key="17">
    <source>
        <dbReference type="Proteomes" id="UP000006334"/>
    </source>
</evidence>
<dbReference type="PANTHER" id="PTHR32552">
    <property type="entry name" value="FERRICHROME IRON RECEPTOR-RELATED"/>
    <property type="match status" value="1"/>
</dbReference>
<keyword evidence="4" id="KW-0410">Iron transport</keyword>
<comment type="subcellular location">
    <subcellularLocation>
        <location evidence="1">Cell outer membrane</location>
        <topology evidence="1">Multi-pass membrane protein</topology>
    </subcellularLocation>
</comment>
<organism evidence="16 17">
    <name type="scientific">Aliiglaciecola lipolytica E3</name>
    <dbReference type="NCBI Taxonomy" id="1127673"/>
    <lineage>
        <taxon>Bacteria</taxon>
        <taxon>Pseudomonadati</taxon>
        <taxon>Pseudomonadota</taxon>
        <taxon>Gammaproteobacteria</taxon>
        <taxon>Alteromonadales</taxon>
        <taxon>Alteromonadaceae</taxon>
        <taxon>Aliiglaciecola</taxon>
    </lineage>
</organism>
<feature type="signal peptide" evidence="13">
    <location>
        <begin position="1"/>
        <end position="27"/>
    </location>
</feature>
<evidence type="ECO:0000313" key="16">
    <source>
        <dbReference type="EMBL" id="GAC12722.1"/>
    </source>
</evidence>
<dbReference type="AlphaFoldDB" id="K6Y375"/>
<keyword evidence="11" id="KW-0998">Cell outer membrane</keyword>
<evidence type="ECO:0000256" key="5">
    <source>
        <dbReference type="ARBA" id="ARBA00022692"/>
    </source>
</evidence>
<dbReference type="GO" id="GO:0015344">
    <property type="term" value="F:siderophore uptake transmembrane transporter activity"/>
    <property type="evidence" value="ECO:0007669"/>
    <property type="project" value="TreeGrafter"/>
</dbReference>
<dbReference type="SUPFAM" id="SSF56935">
    <property type="entry name" value="Porins"/>
    <property type="match status" value="1"/>
</dbReference>
<evidence type="ECO:0000256" key="8">
    <source>
        <dbReference type="ARBA" id="ARBA00023065"/>
    </source>
</evidence>
<dbReference type="Proteomes" id="UP000006334">
    <property type="component" value="Unassembled WGS sequence"/>
</dbReference>
<evidence type="ECO:0000256" key="12">
    <source>
        <dbReference type="RuleBase" id="RU003357"/>
    </source>
</evidence>
<dbReference type="Gene3D" id="2.40.170.20">
    <property type="entry name" value="TonB-dependent receptor, beta-barrel domain"/>
    <property type="match status" value="1"/>
</dbReference>
<dbReference type="InterPro" id="IPR039426">
    <property type="entry name" value="TonB-dep_rcpt-like"/>
</dbReference>
<evidence type="ECO:0000256" key="1">
    <source>
        <dbReference type="ARBA" id="ARBA00004571"/>
    </source>
</evidence>
<sequence length="820" mass="88975">MTTHKFNRSLVCIAVSASLTISVSAFAQENEETKNQEKEGIEQIVVTGSVAGRSQIESAISVTSIDDEVIRNFKPNSEVEMFRLLPGIQANGNNGPGGNANIAVRGLPVATGGSPFVQIQEDGLPTVLFGDMQFGNNDYWTKFDASVARLESVRGGTATTFASQAPGAIINYISHTGEVEGGFINLTTGLGYDEKRVDFRYGGEASDSVLYHVGGYVKNGRGPLDPGFVTSDSTQVKGNLTKYLDDDESYIRFNFKAADTQEPFYTGSLALADINGNKISNLRPYPTMDGRTDSNLSALNQTFLIVNRDGAVERVGMSGISTQALAIGSEVHYVLEDDIIIDNKMRWTDMSGSFNEPFHGPTLTSNVLGSTVNGAVVGSIQYANGQQQGQDYDLPYIDTNTNVSTQMNDVGSLVNDLTISKEFDLDGNALAVRGGYFYMNQKIAMTWHTNRNFRAAGVNRPAQLDLFDVDGNQLTANGLAGFNDNWGACCSRDYDLDYTNTAPYIALDFETDDFILDGSVRRDTVDASGFAIQSSGEAFVTIVDDVEIPTLLPDGNQENLDYSVSYTSWTFGGLYKFNEDTSFFTRASKGNRFNADRQTVSGKINPDGSLTEAGQVAAVDEVNQYEIGVKNRGELLGGTYTAELTLLKGDFTQSNFEPTSTPACPNGGCVLDNEYRTTGFEFYGTYSFDSLYVIANATYTDAEQRAAGASEWQVANDIPEMTYAINASYDLLESWSVGLNMSGQYGSRNGAGVETENKPIFGGNVTYYLNERLQFSIIGQNLTDEFTVRGLNGIVDEPNGVITASPVLGRNLQASVRLNF</sequence>
<evidence type="ECO:0000256" key="4">
    <source>
        <dbReference type="ARBA" id="ARBA00022496"/>
    </source>
</evidence>
<evidence type="ECO:0000256" key="11">
    <source>
        <dbReference type="ARBA" id="ARBA00023237"/>
    </source>
</evidence>
<comment type="similarity">
    <text evidence="12">Belongs to the TonB-dependent receptor family.</text>
</comment>
<evidence type="ECO:0000256" key="3">
    <source>
        <dbReference type="ARBA" id="ARBA00022452"/>
    </source>
</evidence>
<dbReference type="eggNOG" id="COG4772">
    <property type="taxonomic scope" value="Bacteria"/>
</dbReference>
<dbReference type="InterPro" id="IPR000531">
    <property type="entry name" value="Beta-barrel_TonB"/>
</dbReference>
<keyword evidence="5" id="KW-0812">Transmembrane</keyword>
<keyword evidence="2" id="KW-0813">Transport</keyword>
<keyword evidence="10 12" id="KW-0472">Membrane</keyword>
<dbReference type="Pfam" id="PF00593">
    <property type="entry name" value="TonB_dep_Rec_b-barrel"/>
    <property type="match status" value="1"/>
</dbReference>
<dbReference type="Gene3D" id="2.170.130.10">
    <property type="entry name" value="TonB-dependent receptor, plug domain"/>
    <property type="match status" value="1"/>
</dbReference>
<dbReference type="PANTHER" id="PTHR32552:SF89">
    <property type="entry name" value="CATECHOLATE SIDEROPHORE RECEPTOR FIU"/>
    <property type="match status" value="1"/>
</dbReference>
<feature type="domain" description="TonB-dependent receptor plug" evidence="15">
    <location>
        <begin position="55"/>
        <end position="168"/>
    </location>
</feature>
<keyword evidence="16" id="KW-0675">Receptor</keyword>
<feature type="chain" id="PRO_5003897005" evidence="13">
    <location>
        <begin position="28"/>
        <end position="820"/>
    </location>
</feature>
<dbReference type="OrthoDB" id="7386960at2"/>
<protein>
    <submittedName>
        <fullName evidence="16">TonB-dependent receptor</fullName>
    </submittedName>
</protein>
<evidence type="ECO:0000256" key="6">
    <source>
        <dbReference type="ARBA" id="ARBA00022729"/>
    </source>
</evidence>